<dbReference type="InterPro" id="IPR020825">
    <property type="entry name" value="Phe-tRNA_synthase-like_B3/B4"/>
</dbReference>
<gene>
    <name evidence="8" type="primary">tilS</name>
    <name evidence="10" type="ORF">HMPREF1630_03335</name>
</gene>
<dbReference type="Gene3D" id="1.20.59.20">
    <property type="match status" value="1"/>
</dbReference>
<dbReference type="GO" id="GO:0006400">
    <property type="term" value="P:tRNA modification"/>
    <property type="evidence" value="ECO:0007669"/>
    <property type="project" value="UniProtKB-UniRule"/>
</dbReference>
<feature type="binding site" evidence="8">
    <location>
        <begin position="28"/>
        <end position="33"/>
    </location>
    <ligand>
        <name>ATP</name>
        <dbReference type="ChEBI" id="CHEBI:30616"/>
    </ligand>
</feature>
<evidence type="ECO:0000256" key="4">
    <source>
        <dbReference type="ARBA" id="ARBA00022694"/>
    </source>
</evidence>
<evidence type="ECO:0000259" key="9">
    <source>
        <dbReference type="SMART" id="SM00977"/>
    </source>
</evidence>
<keyword evidence="5 8" id="KW-0547">Nucleotide-binding</keyword>
<dbReference type="GO" id="GO:0032267">
    <property type="term" value="F:tRNA(Ile)-lysidine synthase activity"/>
    <property type="evidence" value="ECO:0007669"/>
    <property type="project" value="UniProtKB-EC"/>
</dbReference>
<dbReference type="RefSeq" id="WP_037327014.1">
    <property type="nucleotide sequence ID" value="NZ_JRMW01000027.1"/>
</dbReference>
<dbReference type="Pfam" id="PF11734">
    <property type="entry name" value="TilS_C"/>
    <property type="match status" value="1"/>
</dbReference>
<comment type="caution">
    <text evidence="10">The sequence shown here is derived from an EMBL/GenBank/DDBJ whole genome shotgun (WGS) entry which is preliminary data.</text>
</comment>
<comment type="similarity">
    <text evidence="8">Belongs to the tRNA(Ile)-lysidine synthase family.</text>
</comment>
<accession>A0A095X4I4</accession>
<evidence type="ECO:0000256" key="7">
    <source>
        <dbReference type="ARBA" id="ARBA00048539"/>
    </source>
</evidence>
<comment type="catalytic activity">
    <reaction evidence="7 8">
        <text>cytidine(34) in tRNA(Ile2) + L-lysine + ATP = lysidine(34) in tRNA(Ile2) + AMP + diphosphate + H(+)</text>
        <dbReference type="Rhea" id="RHEA:43744"/>
        <dbReference type="Rhea" id="RHEA-COMP:10625"/>
        <dbReference type="Rhea" id="RHEA-COMP:10670"/>
        <dbReference type="ChEBI" id="CHEBI:15378"/>
        <dbReference type="ChEBI" id="CHEBI:30616"/>
        <dbReference type="ChEBI" id="CHEBI:32551"/>
        <dbReference type="ChEBI" id="CHEBI:33019"/>
        <dbReference type="ChEBI" id="CHEBI:82748"/>
        <dbReference type="ChEBI" id="CHEBI:83665"/>
        <dbReference type="ChEBI" id="CHEBI:456215"/>
        <dbReference type="EC" id="6.3.4.19"/>
    </reaction>
</comment>
<dbReference type="OrthoDB" id="9807403at2"/>
<evidence type="ECO:0000256" key="8">
    <source>
        <dbReference type="HAMAP-Rule" id="MF_01161"/>
    </source>
</evidence>
<dbReference type="SMART" id="SM00977">
    <property type="entry name" value="TilS_C"/>
    <property type="match status" value="1"/>
</dbReference>
<dbReference type="EMBL" id="JRMW01000027">
    <property type="protein sequence ID" value="KGF04586.1"/>
    <property type="molecule type" value="Genomic_DNA"/>
</dbReference>
<dbReference type="GO" id="GO:0005524">
    <property type="term" value="F:ATP binding"/>
    <property type="evidence" value="ECO:0007669"/>
    <property type="project" value="UniProtKB-UniRule"/>
</dbReference>
<dbReference type="EC" id="6.3.4.19" evidence="8"/>
<dbReference type="InterPro" id="IPR014729">
    <property type="entry name" value="Rossmann-like_a/b/a_fold"/>
</dbReference>
<protein>
    <recommendedName>
        <fullName evidence="8">tRNA(Ile)-lysidine synthase</fullName>
        <ecNumber evidence="8">6.3.4.19</ecNumber>
    </recommendedName>
    <alternativeName>
        <fullName evidence="8">tRNA(Ile)-2-lysyl-cytidine synthase</fullName>
    </alternativeName>
    <alternativeName>
        <fullName evidence="8">tRNA(Ile)-lysidine synthetase</fullName>
    </alternativeName>
</protein>
<dbReference type="GO" id="GO:0005737">
    <property type="term" value="C:cytoplasm"/>
    <property type="evidence" value="ECO:0007669"/>
    <property type="project" value="UniProtKB-SubCell"/>
</dbReference>
<comment type="subcellular location">
    <subcellularLocation>
        <location evidence="1 8">Cytoplasm</location>
    </subcellularLocation>
</comment>
<keyword evidence="4 8" id="KW-0819">tRNA processing</keyword>
<dbReference type="PANTHER" id="PTHR43033">
    <property type="entry name" value="TRNA(ILE)-LYSIDINE SYNTHASE-RELATED"/>
    <property type="match status" value="1"/>
</dbReference>
<dbReference type="AlphaFoldDB" id="A0A095X4I4"/>
<dbReference type="SUPFAM" id="SSF52402">
    <property type="entry name" value="Adenine nucleotide alpha hydrolases-like"/>
    <property type="match status" value="1"/>
</dbReference>
<sequence length="454" mass="52315">MKMEDRVYKTVVENNLLSEGDTVIVGASGGPDSQFLIHILDKLKNKLGIDIVLAHLNHLHRKEASKDEDLVRQTAEKLGLKFYSRSRSMDELAKELKISSEDAGRRLRYEFFNDLSKKFPISKIAVAHNKDDQAETALMRIIRGTGLDGLRAMDYKNGNIIRPILNIKKKEILAYLDSNEIAYAIDHTNFENDYTRNKIRLDIIPILEEINPNVVDAVFKLSDLARDDLAILEKSVDSKFGEMAKVKHGKIYFDKDHFEKTDPALLRRILRKAVGVLKGEIKDLSKENLDDFLKIKNLATGKSIIKDDISLRMSYEAYVLELLTPAEKFKTDLYLYDNDQVHFDGIYLKTSIINSGKYEKNKNVGYFDYDLLHFPLKVRTRRAGDRFVPLGHKSEKKLKDFFIDQKIDRKKRDELPIILSDDKIIWLASLRISDEFKVTGGTKKILKIEVYDEN</sequence>
<keyword evidence="3 8" id="KW-0436">Ligase</keyword>
<evidence type="ECO:0000256" key="1">
    <source>
        <dbReference type="ARBA" id="ARBA00004496"/>
    </source>
</evidence>
<dbReference type="PANTHER" id="PTHR43033:SF1">
    <property type="entry name" value="TRNA(ILE)-LYSIDINE SYNTHASE-RELATED"/>
    <property type="match status" value="1"/>
</dbReference>
<dbReference type="InterPro" id="IPR012094">
    <property type="entry name" value="tRNA_Ile_lys_synt"/>
</dbReference>
<name>A0A095X4I4_9FIRM</name>
<keyword evidence="2 8" id="KW-0963">Cytoplasm</keyword>
<dbReference type="Gene3D" id="3.50.40.10">
    <property type="entry name" value="Phenylalanyl-trna Synthetase, Chain B, domain 3"/>
    <property type="match status" value="1"/>
</dbReference>
<organism evidence="10 11">
    <name type="scientific">Anaerococcus lactolyticus S7-1-13</name>
    <dbReference type="NCBI Taxonomy" id="1284686"/>
    <lineage>
        <taxon>Bacteria</taxon>
        <taxon>Bacillati</taxon>
        <taxon>Bacillota</taxon>
        <taxon>Tissierellia</taxon>
        <taxon>Tissierellales</taxon>
        <taxon>Peptoniphilaceae</taxon>
        <taxon>Anaerococcus</taxon>
    </lineage>
</organism>
<dbReference type="InterPro" id="IPR012796">
    <property type="entry name" value="Lysidine-tRNA-synth_C"/>
</dbReference>
<evidence type="ECO:0000313" key="10">
    <source>
        <dbReference type="EMBL" id="KGF04586.1"/>
    </source>
</evidence>
<keyword evidence="6 8" id="KW-0067">ATP-binding</keyword>
<comment type="domain">
    <text evidence="8">The N-terminal region contains the highly conserved SGGXDS motif, predicted to be a P-loop motif involved in ATP binding.</text>
</comment>
<dbReference type="NCBIfam" id="TIGR02432">
    <property type="entry name" value="lysidine_TilS_N"/>
    <property type="match status" value="1"/>
</dbReference>
<dbReference type="Gene3D" id="3.40.50.620">
    <property type="entry name" value="HUPs"/>
    <property type="match status" value="1"/>
</dbReference>
<dbReference type="CDD" id="cd01992">
    <property type="entry name" value="TilS_N"/>
    <property type="match status" value="1"/>
</dbReference>
<dbReference type="SUPFAM" id="SSF56037">
    <property type="entry name" value="PheT/TilS domain"/>
    <property type="match status" value="1"/>
</dbReference>
<dbReference type="Pfam" id="PF01171">
    <property type="entry name" value="ATP_bind_3"/>
    <property type="match status" value="1"/>
</dbReference>
<evidence type="ECO:0000256" key="3">
    <source>
        <dbReference type="ARBA" id="ARBA00022598"/>
    </source>
</evidence>
<evidence type="ECO:0000313" key="11">
    <source>
        <dbReference type="Proteomes" id="UP000029579"/>
    </source>
</evidence>
<proteinExistence type="inferred from homology"/>
<dbReference type="InterPro" id="IPR012795">
    <property type="entry name" value="tRNA_Ile_lys_synt_N"/>
</dbReference>
<feature type="domain" description="Lysidine-tRNA(Ile) synthetase C-terminal" evidence="9">
    <location>
        <begin position="376"/>
        <end position="448"/>
    </location>
</feature>
<dbReference type="SUPFAM" id="SSF82829">
    <property type="entry name" value="MesJ substrate recognition domain-like"/>
    <property type="match status" value="1"/>
</dbReference>
<dbReference type="HAMAP" id="MF_01161">
    <property type="entry name" value="tRNA_Ile_lys_synt"/>
    <property type="match status" value="1"/>
</dbReference>
<evidence type="ECO:0000256" key="2">
    <source>
        <dbReference type="ARBA" id="ARBA00022490"/>
    </source>
</evidence>
<reference evidence="10 11" key="1">
    <citation type="submission" date="2014-07" db="EMBL/GenBank/DDBJ databases">
        <authorList>
            <person name="McCorrison J."/>
            <person name="Sanka R."/>
            <person name="Torralba M."/>
            <person name="Gillis M."/>
            <person name="Haft D.H."/>
            <person name="Methe B."/>
            <person name="Sutton G."/>
            <person name="Nelson K.E."/>
        </authorList>
    </citation>
    <scope>NUCLEOTIDE SEQUENCE [LARGE SCALE GENOMIC DNA]</scope>
    <source>
        <strain evidence="10 11">S7-1-13</strain>
    </source>
</reference>
<dbReference type="NCBIfam" id="TIGR02433">
    <property type="entry name" value="lysidine_TilS_C"/>
    <property type="match status" value="1"/>
</dbReference>
<evidence type="ECO:0000256" key="5">
    <source>
        <dbReference type="ARBA" id="ARBA00022741"/>
    </source>
</evidence>
<dbReference type="Proteomes" id="UP000029579">
    <property type="component" value="Unassembled WGS sequence"/>
</dbReference>
<evidence type="ECO:0000256" key="6">
    <source>
        <dbReference type="ARBA" id="ARBA00022840"/>
    </source>
</evidence>
<comment type="function">
    <text evidence="8">Ligates lysine onto the cytidine present at position 34 of the AUA codon-specific tRNA(Ile) that contains the anticodon CAU, in an ATP-dependent manner. Cytidine is converted to lysidine, thus changing the amino acid specificity of the tRNA from methionine to isoleucine.</text>
</comment>
<dbReference type="eggNOG" id="COG0037">
    <property type="taxonomic scope" value="Bacteria"/>
</dbReference>
<dbReference type="InterPro" id="IPR011063">
    <property type="entry name" value="TilS/TtcA_N"/>
</dbReference>